<evidence type="ECO:0000313" key="5">
    <source>
        <dbReference type="Proteomes" id="UP001165090"/>
    </source>
</evidence>
<keyword evidence="3" id="KW-0732">Signal</keyword>
<evidence type="ECO:0000256" key="2">
    <source>
        <dbReference type="SAM" id="Phobius"/>
    </source>
</evidence>
<organism evidence="4 5">
    <name type="scientific">Volvox africanus</name>
    <dbReference type="NCBI Taxonomy" id="51714"/>
    <lineage>
        <taxon>Eukaryota</taxon>
        <taxon>Viridiplantae</taxon>
        <taxon>Chlorophyta</taxon>
        <taxon>core chlorophytes</taxon>
        <taxon>Chlorophyceae</taxon>
        <taxon>CS clade</taxon>
        <taxon>Chlamydomonadales</taxon>
        <taxon>Volvocaceae</taxon>
        <taxon>Volvox</taxon>
    </lineage>
</organism>
<keyword evidence="5" id="KW-1185">Reference proteome</keyword>
<keyword evidence="2" id="KW-1133">Transmembrane helix</keyword>
<gene>
    <name evidence="4" type="ORF">VaNZ11_005163</name>
</gene>
<feature type="chain" id="PRO_5047127308" evidence="3">
    <location>
        <begin position="21"/>
        <end position="164"/>
    </location>
</feature>
<feature type="coiled-coil region" evidence="1">
    <location>
        <begin position="28"/>
        <end position="65"/>
    </location>
</feature>
<dbReference type="Proteomes" id="UP001165090">
    <property type="component" value="Unassembled WGS sequence"/>
</dbReference>
<proteinExistence type="predicted"/>
<dbReference type="EMBL" id="BSDZ01000013">
    <property type="protein sequence ID" value="GLI62507.1"/>
    <property type="molecule type" value="Genomic_DNA"/>
</dbReference>
<feature type="transmembrane region" description="Helical" evidence="2">
    <location>
        <begin position="140"/>
        <end position="160"/>
    </location>
</feature>
<reference evidence="4 5" key="1">
    <citation type="journal article" date="2023" name="IScience">
        <title>Expanded male sex-determining region conserved during the evolution of homothallism in the green alga Volvox.</title>
        <authorList>
            <person name="Yamamoto K."/>
            <person name="Matsuzaki R."/>
            <person name="Mahakham W."/>
            <person name="Heman W."/>
            <person name="Sekimoto H."/>
            <person name="Kawachi M."/>
            <person name="Minakuchi Y."/>
            <person name="Toyoda A."/>
            <person name="Nozaki H."/>
        </authorList>
    </citation>
    <scope>NUCLEOTIDE SEQUENCE [LARGE SCALE GENOMIC DNA]</scope>
    <source>
        <strain evidence="4 5">NIES-4468</strain>
    </source>
</reference>
<evidence type="ECO:0000313" key="4">
    <source>
        <dbReference type="EMBL" id="GLI62507.1"/>
    </source>
</evidence>
<keyword evidence="2" id="KW-0812">Transmembrane</keyword>
<name>A0ABQ5RY08_9CHLO</name>
<keyword evidence="1" id="KW-0175">Coiled coil</keyword>
<feature type="signal peptide" evidence="3">
    <location>
        <begin position="1"/>
        <end position="20"/>
    </location>
</feature>
<keyword evidence="2" id="KW-0472">Membrane</keyword>
<sequence>MRASSILLIFLISAIQDASASGSFKDVMQRAKEEASHIATNLRDKERMQAKLKNIQSDLQDLYKLALVEVHTVAGPFIQAGRESWSHFRTRAEQSYTKANAWVEQQHKQATNLHWSTVDRVHSEISTRLPEGVQVDREQIGLTLLALYTGTVAVVLYLILRRWF</sequence>
<accession>A0ABQ5RY08</accession>
<evidence type="ECO:0000256" key="3">
    <source>
        <dbReference type="SAM" id="SignalP"/>
    </source>
</evidence>
<comment type="caution">
    <text evidence="4">The sequence shown here is derived from an EMBL/GenBank/DDBJ whole genome shotgun (WGS) entry which is preliminary data.</text>
</comment>
<evidence type="ECO:0000256" key="1">
    <source>
        <dbReference type="SAM" id="Coils"/>
    </source>
</evidence>
<protein>
    <submittedName>
        <fullName evidence="4">Uncharacterized protein</fullName>
    </submittedName>
</protein>